<proteinExistence type="predicted"/>
<name>A0A2I0R691_9FLAO</name>
<evidence type="ECO:0000313" key="2">
    <source>
        <dbReference type="Proteomes" id="UP000236654"/>
    </source>
</evidence>
<dbReference type="AlphaFoldDB" id="A0A2I0R691"/>
<accession>A0A2I0R691</accession>
<comment type="caution">
    <text evidence="1">The sequence shown here is derived from an EMBL/GenBank/DDBJ whole genome shotgun (WGS) entry which is preliminary data.</text>
</comment>
<organism evidence="1 2">
    <name type="scientific">Brumimicrobium salinarum</name>
    <dbReference type="NCBI Taxonomy" id="2058658"/>
    <lineage>
        <taxon>Bacteria</taxon>
        <taxon>Pseudomonadati</taxon>
        <taxon>Bacteroidota</taxon>
        <taxon>Flavobacteriia</taxon>
        <taxon>Flavobacteriales</taxon>
        <taxon>Crocinitomicaceae</taxon>
        <taxon>Brumimicrobium</taxon>
    </lineage>
</organism>
<sequence>MGSVSKVGEGVVLITFMLNPQQLVLIQNYFTLKKLHGFKQIMIRCDYVLIKNFGLLKSV</sequence>
<gene>
    <name evidence="1" type="ORF">CW751_01805</name>
</gene>
<dbReference type="Proteomes" id="UP000236654">
    <property type="component" value="Unassembled WGS sequence"/>
</dbReference>
<protein>
    <submittedName>
        <fullName evidence="1">Uncharacterized protein</fullName>
    </submittedName>
</protein>
<reference evidence="1 2" key="1">
    <citation type="submission" date="2017-12" db="EMBL/GenBank/DDBJ databases">
        <title>The draft genome sequence of Brumimicrobium saltpan LHR20.</title>
        <authorList>
            <person name="Do Z.-J."/>
            <person name="Luo H.-R."/>
        </authorList>
    </citation>
    <scope>NUCLEOTIDE SEQUENCE [LARGE SCALE GENOMIC DNA]</scope>
    <source>
        <strain evidence="1 2">LHR20</strain>
    </source>
</reference>
<evidence type="ECO:0000313" key="1">
    <source>
        <dbReference type="EMBL" id="PKR82097.1"/>
    </source>
</evidence>
<dbReference type="EMBL" id="PJNI01000001">
    <property type="protein sequence ID" value="PKR82097.1"/>
    <property type="molecule type" value="Genomic_DNA"/>
</dbReference>
<keyword evidence="2" id="KW-1185">Reference proteome</keyword>